<dbReference type="SUPFAM" id="SSF47986">
    <property type="entry name" value="DEATH domain"/>
    <property type="match status" value="1"/>
</dbReference>
<feature type="region of interest" description="Disordered" evidence="4">
    <location>
        <begin position="1"/>
        <end position="126"/>
    </location>
</feature>
<keyword evidence="3" id="KW-0395">Inflammatory response</keyword>
<dbReference type="EMBL" id="CAWYQH010000079">
    <property type="protein sequence ID" value="CAK8681271.1"/>
    <property type="molecule type" value="Genomic_DNA"/>
</dbReference>
<dbReference type="Proteomes" id="UP001642483">
    <property type="component" value="Unassembled WGS sequence"/>
</dbReference>
<feature type="domain" description="TIR" evidence="5">
    <location>
        <begin position="313"/>
        <end position="446"/>
    </location>
</feature>
<accession>A0ABP0FPJ1</accession>
<dbReference type="PANTHER" id="PTHR15079:SF3">
    <property type="entry name" value="MYELOID DIFFERENTIATION PRIMARY RESPONSE PROTEIN MYD88"/>
    <property type="match status" value="1"/>
</dbReference>
<proteinExistence type="predicted"/>
<feature type="compositionally biased region" description="Polar residues" evidence="4">
    <location>
        <begin position="93"/>
        <end position="105"/>
    </location>
</feature>
<feature type="compositionally biased region" description="Polar residues" evidence="4">
    <location>
        <begin position="300"/>
        <end position="309"/>
    </location>
</feature>
<dbReference type="InterPro" id="IPR000157">
    <property type="entry name" value="TIR_dom"/>
</dbReference>
<protein>
    <recommendedName>
        <fullName evidence="5">TIR domain-containing protein</fullName>
    </recommendedName>
</protein>
<evidence type="ECO:0000256" key="1">
    <source>
        <dbReference type="ARBA" id="ARBA00004496"/>
    </source>
</evidence>
<evidence type="ECO:0000259" key="5">
    <source>
        <dbReference type="PROSITE" id="PS50104"/>
    </source>
</evidence>
<feature type="region of interest" description="Disordered" evidence="4">
    <location>
        <begin position="251"/>
        <end position="309"/>
    </location>
</feature>
<dbReference type="InterPro" id="IPR000488">
    <property type="entry name" value="Death_dom"/>
</dbReference>
<sequence length="452" mass="50864">MDSVDSDDLYRSHDRNEKQELQMALGPSPAIKDQEEELDLYRSGLEKKSLPESVTVGACDSSQDTPGPSFFGSILPRTPVQASDTGKEPPSPDSTSLNGSSSYLQSPPPAYYGEPMSSPISSSKDVLNQPNNVASFEPSRGSYLNMLIKDLRYETRRQLGLRLDLELTSSPNWKSVADIIGFSNLEIQNFASERLKTERVLNEAQVKFPRLSVGHLCDILQSLERHDIVTDLEPYFERDAKFLTNPMSMSLPWTSTPAEPQRRSFETASLHQEKPSSSSDVSYKHASKSWDPQPPPTMKDYSQPTTTPELPSTKFDAFVLYDVADRDFILKEFLPKVENEMGISLFIPDRDLNVGAHSYRDTLEAMVDRCPKLVVILSDEFLNSQSSQWALNMGVAIDPAARQQKVIPVIYKRITAKTNILSALSACDRTRVLEDQWFWDSLQRTLTQSRPR</sequence>
<dbReference type="Pfam" id="PF01582">
    <property type="entry name" value="TIR"/>
    <property type="match status" value="1"/>
</dbReference>
<keyword evidence="7" id="KW-1185">Reference proteome</keyword>
<dbReference type="Gene3D" id="1.10.533.10">
    <property type="entry name" value="Death Domain, Fas"/>
    <property type="match status" value="1"/>
</dbReference>
<dbReference type="PROSITE" id="PS50104">
    <property type="entry name" value="TIR"/>
    <property type="match status" value="1"/>
</dbReference>
<dbReference type="Pfam" id="PF00531">
    <property type="entry name" value="Death"/>
    <property type="match status" value="1"/>
</dbReference>
<feature type="compositionally biased region" description="Polar residues" evidence="4">
    <location>
        <begin position="266"/>
        <end position="281"/>
    </location>
</feature>
<feature type="compositionally biased region" description="Basic and acidic residues" evidence="4">
    <location>
        <begin position="8"/>
        <end position="20"/>
    </location>
</feature>
<dbReference type="Gene3D" id="3.40.50.10140">
    <property type="entry name" value="Toll/interleukin-1 receptor homology (TIR) domain"/>
    <property type="match status" value="1"/>
</dbReference>
<evidence type="ECO:0000313" key="6">
    <source>
        <dbReference type="EMBL" id="CAK8681271.1"/>
    </source>
</evidence>
<dbReference type="PANTHER" id="PTHR15079">
    <property type="entry name" value="MYD88"/>
    <property type="match status" value="1"/>
</dbReference>
<comment type="subcellular location">
    <subcellularLocation>
        <location evidence="1">Cytoplasm</location>
    </subcellularLocation>
</comment>
<evidence type="ECO:0000256" key="4">
    <source>
        <dbReference type="SAM" id="MobiDB-lite"/>
    </source>
</evidence>
<comment type="caution">
    <text evidence="6">The sequence shown here is derived from an EMBL/GenBank/DDBJ whole genome shotgun (WGS) entry which is preliminary data.</text>
</comment>
<gene>
    <name evidence="6" type="ORF">CVLEPA_LOCUS11488</name>
</gene>
<evidence type="ECO:0000256" key="3">
    <source>
        <dbReference type="ARBA" id="ARBA00023198"/>
    </source>
</evidence>
<keyword evidence="2" id="KW-0963">Cytoplasm</keyword>
<dbReference type="SMART" id="SM00255">
    <property type="entry name" value="TIR"/>
    <property type="match status" value="1"/>
</dbReference>
<dbReference type="InterPro" id="IPR017281">
    <property type="entry name" value="Myelin_different_resp_MyD88"/>
</dbReference>
<evidence type="ECO:0000313" key="7">
    <source>
        <dbReference type="Proteomes" id="UP001642483"/>
    </source>
</evidence>
<organism evidence="6 7">
    <name type="scientific">Clavelina lepadiformis</name>
    <name type="common">Light-bulb sea squirt</name>
    <name type="synonym">Ascidia lepadiformis</name>
    <dbReference type="NCBI Taxonomy" id="159417"/>
    <lineage>
        <taxon>Eukaryota</taxon>
        <taxon>Metazoa</taxon>
        <taxon>Chordata</taxon>
        <taxon>Tunicata</taxon>
        <taxon>Ascidiacea</taxon>
        <taxon>Aplousobranchia</taxon>
        <taxon>Clavelinidae</taxon>
        <taxon>Clavelina</taxon>
    </lineage>
</organism>
<dbReference type="SUPFAM" id="SSF52200">
    <property type="entry name" value="Toll/Interleukin receptor TIR domain"/>
    <property type="match status" value="1"/>
</dbReference>
<dbReference type="InterPro" id="IPR011029">
    <property type="entry name" value="DEATH-like_dom_sf"/>
</dbReference>
<dbReference type="InterPro" id="IPR035897">
    <property type="entry name" value="Toll_tir_struct_dom_sf"/>
</dbReference>
<reference evidence="6 7" key="1">
    <citation type="submission" date="2024-02" db="EMBL/GenBank/DDBJ databases">
        <authorList>
            <person name="Daric V."/>
            <person name="Darras S."/>
        </authorList>
    </citation>
    <scope>NUCLEOTIDE SEQUENCE [LARGE SCALE GENOMIC DNA]</scope>
</reference>
<evidence type="ECO:0000256" key="2">
    <source>
        <dbReference type="ARBA" id="ARBA00022490"/>
    </source>
</evidence>
<name>A0ABP0FPJ1_CLALP</name>